<comment type="caution">
    <text evidence="2">The sequence shown here is derived from an EMBL/GenBank/DDBJ whole genome shotgun (WGS) entry which is preliminary data.</text>
</comment>
<evidence type="ECO:0000313" key="2">
    <source>
        <dbReference type="EMBL" id="GMI43224.1"/>
    </source>
</evidence>
<reference evidence="2 3" key="1">
    <citation type="journal article" date="2023" name="Commun. Biol.">
        <title>Genome analysis of Parmales, the sister group of diatoms, reveals the evolutionary specialization of diatoms from phago-mixotrophs to photoautotrophs.</title>
        <authorList>
            <person name="Ban H."/>
            <person name="Sato S."/>
            <person name="Yoshikawa S."/>
            <person name="Yamada K."/>
            <person name="Nakamura Y."/>
            <person name="Ichinomiya M."/>
            <person name="Sato N."/>
            <person name="Blanc-Mathieu R."/>
            <person name="Endo H."/>
            <person name="Kuwata A."/>
            <person name="Ogata H."/>
        </authorList>
    </citation>
    <scope>NUCLEOTIDE SEQUENCE [LARGE SCALE GENOMIC DNA]</scope>
</reference>
<proteinExistence type="predicted"/>
<gene>
    <name evidence="2" type="ORF">TeGR_g6869</name>
</gene>
<dbReference type="EMBL" id="BRYB01001115">
    <property type="protein sequence ID" value="GMI43224.1"/>
    <property type="molecule type" value="Genomic_DNA"/>
</dbReference>
<name>A0ABQ6N7Y9_9STRA</name>
<keyword evidence="3" id="KW-1185">Reference proteome</keyword>
<evidence type="ECO:0000256" key="1">
    <source>
        <dbReference type="SAM" id="MobiDB-lite"/>
    </source>
</evidence>
<feature type="region of interest" description="Disordered" evidence="1">
    <location>
        <begin position="416"/>
        <end position="529"/>
    </location>
</feature>
<feature type="region of interest" description="Disordered" evidence="1">
    <location>
        <begin position="228"/>
        <end position="251"/>
    </location>
</feature>
<feature type="compositionally biased region" description="Basic and acidic residues" evidence="1">
    <location>
        <begin position="490"/>
        <end position="499"/>
    </location>
</feature>
<evidence type="ECO:0000313" key="3">
    <source>
        <dbReference type="Proteomes" id="UP001165060"/>
    </source>
</evidence>
<feature type="compositionally biased region" description="Low complexity" evidence="1">
    <location>
        <begin position="436"/>
        <end position="457"/>
    </location>
</feature>
<sequence>MFGRPKMERLSSNADEPDDSPVNSPLGSPASVPSAELPADLSLEQAPSALPDLDQSPSGLPDPEATMSTADMMQQAAELRTIAGEGTYGFAAKFPQQPSTPVPIDGDSSFDRFAKEVYSRKASAKPLEEKTRALHNHVTELSSNIQAMLDSFHTVSNDIASLLPPPSKSHRAAAQHESVHANVGVAIPSRVMPRFEASLLGDLDHMMLHFLEQQAQFRKFHTAYSHFSTNPLNDTSTPPPPSPMMTPPSPGEQPMLAPNAPAKADLEALMNQSKNGLDGLLEKHPDMLDAWFYKYLQFQLHFWSETGQQIMSLQTAASSISKSLQERNIDPSNAASILGEVQPETVVATPGWGDAAPPAASPRQKERNFFEKLTGGGAGDRPPAAPGAESPPPAGGENKWLQGMFRRRNVEFFKGKGAGGLDDDEDDDDEGPSVPGSKAGSRRASGAKSAGASRRSSGGAGEQGRAGLDGDELKKKMEGLGNTMKNFFKGGERKQRENEFGSTNGLLGRPSEEAGDAGGAAAMEPLRRNGSGIGNMFSAFGSKNGESAGAGKGKGKGGEEWVDFGEDNTSVAFDASV</sequence>
<feature type="compositionally biased region" description="Pro residues" evidence="1">
    <location>
        <begin position="383"/>
        <end position="394"/>
    </location>
</feature>
<dbReference type="Proteomes" id="UP001165060">
    <property type="component" value="Unassembled WGS sequence"/>
</dbReference>
<organism evidence="2 3">
    <name type="scientific">Tetraparma gracilis</name>
    <dbReference type="NCBI Taxonomy" id="2962635"/>
    <lineage>
        <taxon>Eukaryota</taxon>
        <taxon>Sar</taxon>
        <taxon>Stramenopiles</taxon>
        <taxon>Ochrophyta</taxon>
        <taxon>Bolidophyceae</taxon>
        <taxon>Parmales</taxon>
        <taxon>Triparmaceae</taxon>
        <taxon>Tetraparma</taxon>
    </lineage>
</organism>
<accession>A0ABQ6N7Y9</accession>
<feature type="compositionally biased region" description="Pro residues" evidence="1">
    <location>
        <begin position="237"/>
        <end position="251"/>
    </location>
</feature>
<protein>
    <submittedName>
        <fullName evidence="2">Uncharacterized protein</fullName>
    </submittedName>
</protein>
<feature type="region of interest" description="Disordered" evidence="1">
    <location>
        <begin position="1"/>
        <end position="66"/>
    </location>
</feature>
<feature type="compositionally biased region" description="Acidic residues" evidence="1">
    <location>
        <begin position="421"/>
        <end position="431"/>
    </location>
</feature>
<feature type="region of interest" description="Disordered" evidence="1">
    <location>
        <begin position="372"/>
        <end position="399"/>
    </location>
</feature>